<proteinExistence type="predicted"/>
<comment type="caution">
    <text evidence="2">The sequence shown here is derived from an EMBL/GenBank/DDBJ whole genome shotgun (WGS) entry which is preliminary data.</text>
</comment>
<dbReference type="InterPro" id="IPR050708">
    <property type="entry name" value="T6SS_VgrG/RHS"/>
</dbReference>
<dbReference type="PANTHER" id="PTHR32305:SF15">
    <property type="entry name" value="PROTEIN RHSA-RELATED"/>
    <property type="match status" value="1"/>
</dbReference>
<name>A0ABS8XC82_9BURK</name>
<dbReference type="Gene3D" id="2.180.10.10">
    <property type="entry name" value="RHS repeat-associated core"/>
    <property type="match status" value="2"/>
</dbReference>
<evidence type="ECO:0000313" key="3">
    <source>
        <dbReference type="Proteomes" id="UP001201463"/>
    </source>
</evidence>
<reference evidence="2 3" key="1">
    <citation type="submission" date="2021-12" db="EMBL/GenBank/DDBJ databases">
        <title>Genome seq of p7.</title>
        <authorList>
            <person name="Seo T."/>
        </authorList>
    </citation>
    <scope>NUCLEOTIDE SEQUENCE [LARGE SCALE GENOMIC DNA]</scope>
    <source>
        <strain evidence="2 3">P7</strain>
    </source>
</reference>
<dbReference type="Gene3D" id="2.40.360.20">
    <property type="match status" value="1"/>
</dbReference>
<evidence type="ECO:0000313" key="2">
    <source>
        <dbReference type="EMBL" id="MCE4538547.1"/>
    </source>
</evidence>
<organism evidence="2 3">
    <name type="scientific">Pelomonas caseinilytica</name>
    <dbReference type="NCBI Taxonomy" id="2906763"/>
    <lineage>
        <taxon>Bacteria</taxon>
        <taxon>Pseudomonadati</taxon>
        <taxon>Pseudomonadota</taxon>
        <taxon>Betaproteobacteria</taxon>
        <taxon>Burkholderiales</taxon>
        <taxon>Sphaerotilaceae</taxon>
        <taxon>Roseateles</taxon>
    </lineage>
</organism>
<dbReference type="PANTHER" id="PTHR32305">
    <property type="match status" value="1"/>
</dbReference>
<feature type="domain" description="DUF6531" evidence="1">
    <location>
        <begin position="173"/>
        <end position="244"/>
    </location>
</feature>
<evidence type="ECO:0000259" key="1">
    <source>
        <dbReference type="Pfam" id="PF20148"/>
    </source>
</evidence>
<gene>
    <name evidence="2" type="ORF">LXT12_14945</name>
</gene>
<dbReference type="Pfam" id="PF20148">
    <property type="entry name" value="DUF6531"/>
    <property type="match status" value="1"/>
</dbReference>
<protein>
    <submittedName>
        <fullName evidence="2">DUF6531 domain-containing protein</fullName>
    </submittedName>
</protein>
<dbReference type="InterPro" id="IPR045351">
    <property type="entry name" value="DUF6531"/>
</dbReference>
<keyword evidence="3" id="KW-1185">Reference proteome</keyword>
<dbReference type="EMBL" id="JAJTWT010000006">
    <property type="protein sequence ID" value="MCE4538547.1"/>
    <property type="molecule type" value="Genomic_DNA"/>
</dbReference>
<dbReference type="Proteomes" id="UP001201463">
    <property type="component" value="Unassembled WGS sequence"/>
</dbReference>
<dbReference type="InterPro" id="IPR031325">
    <property type="entry name" value="RHS_repeat"/>
</dbReference>
<sequence length="795" mass="86295">MYSTGNSQAPTFNQVDGDCVTNAQYFFLDGGASIQLPKQIDDVGTETFSPALLFLPKSAELGQTFNSSGSLNWQSAQGSQVVPYTASVTVVGFETITVPAGRFNALHVQQSMNLGAEFNNADDVWLGDGVGEIRRLQRAADNSTTDLQLLESNLVPPGTKDDGDDDDCSKFCGDPINYANGNSFQSNTDLSAGGALQFRRYYNSRAPLLGSLGYGWRHHYERSLYTHLAATPRRVSLSRPNGKWLYFTETSSGSWTSDSDVNFTLTAVYSGGGSNPSSWIVRTPDNELEIYDGGTLISITTMDGFKRDVQMSAGNVDHVVDMFGRSLDFSYRDDGRLSAIGWTGGRSETFDYDAALNLTSVTFADQSGRSYRYNEAGRADPATPAHALTSTVDEATVEDRYWTFDAVGRATSSQKAGGVERVSVQYANTGVVSITDALGTVRQVSFAVYSGVAHPLTFQSKSNQAVIGADASRTYDANGNVASRNDFNGTRTCIVSDPVRNLESVRVEGLGSSANCASYVSAAASLPIGVRKVSTQWHPQWRVPVARALPRKLVYWVYNGQSDPVLGGVASCTLTPVKLPDGRPLAVLCRRHEIATTDSNGSQGFAASKDTSLAARTYQWQYNDFGQVLTVKDPLGNATTNAYYADTTTDHTLGDLNTVTNALNQVVARYTKYDPAGQWLEMVDANGMTTTRTFDLRQRIKSVTTDALSTRFDYWPTGLLKTVTFPDSSTISYGYDNAHRLTSIADDLGNKISYSLDNSGNRVTENVSDPTGRLARTLARVPDALNRIQQVTGRE</sequence>
<dbReference type="Pfam" id="PF05593">
    <property type="entry name" value="RHS_repeat"/>
    <property type="match status" value="1"/>
</dbReference>
<dbReference type="RefSeq" id="WP_233392994.1">
    <property type="nucleotide sequence ID" value="NZ_JAJTWT010000006.1"/>
</dbReference>
<accession>A0ABS8XC82</accession>